<feature type="transmembrane region" description="Helical" evidence="7">
    <location>
        <begin position="472"/>
        <end position="491"/>
    </location>
</feature>
<evidence type="ECO:0000256" key="1">
    <source>
        <dbReference type="ARBA" id="ARBA00004141"/>
    </source>
</evidence>
<feature type="transmembrane region" description="Helical" evidence="7">
    <location>
        <begin position="118"/>
        <end position="137"/>
    </location>
</feature>
<feature type="transmembrane region" description="Helical" evidence="7">
    <location>
        <begin position="530"/>
        <end position="550"/>
    </location>
</feature>
<keyword evidence="10" id="KW-1185">Reference proteome</keyword>
<feature type="transmembrane region" description="Helical" evidence="7">
    <location>
        <begin position="143"/>
        <end position="164"/>
    </location>
</feature>
<dbReference type="Pfam" id="PF23894">
    <property type="entry name" value="LD_SV2"/>
    <property type="match status" value="1"/>
</dbReference>
<evidence type="ECO:0000256" key="4">
    <source>
        <dbReference type="ARBA" id="ARBA00022989"/>
    </source>
</evidence>
<evidence type="ECO:0000259" key="8">
    <source>
        <dbReference type="PROSITE" id="PS50850"/>
    </source>
</evidence>
<feature type="region of interest" description="Disordered" evidence="6">
    <location>
        <begin position="1"/>
        <end position="23"/>
    </location>
</feature>
<feature type="transmembrane region" description="Helical" evidence="7">
    <location>
        <begin position="498"/>
        <end position="518"/>
    </location>
</feature>
<dbReference type="EMBL" id="JAACXV010014439">
    <property type="protein sequence ID" value="KAF7267285.1"/>
    <property type="molecule type" value="Genomic_DNA"/>
</dbReference>
<feature type="transmembrane region" description="Helical" evidence="7">
    <location>
        <begin position="90"/>
        <end position="109"/>
    </location>
</feature>
<dbReference type="SUPFAM" id="SSF103473">
    <property type="entry name" value="MFS general substrate transporter"/>
    <property type="match status" value="2"/>
</dbReference>
<keyword evidence="2" id="KW-0813">Transport</keyword>
<keyword evidence="5 7" id="KW-0472">Membrane</keyword>
<evidence type="ECO:0000256" key="5">
    <source>
        <dbReference type="ARBA" id="ARBA00023136"/>
    </source>
</evidence>
<gene>
    <name evidence="9" type="ORF">GWI33_019474</name>
</gene>
<accession>A0A834M598</accession>
<reference evidence="9" key="1">
    <citation type="submission" date="2020-08" db="EMBL/GenBank/DDBJ databases">
        <title>Genome sequencing and assembly of the red palm weevil Rhynchophorus ferrugineus.</title>
        <authorList>
            <person name="Dias G.B."/>
            <person name="Bergman C.M."/>
            <person name="Manee M."/>
        </authorList>
    </citation>
    <scope>NUCLEOTIDE SEQUENCE</scope>
    <source>
        <strain evidence="9">AA-2017</strain>
        <tissue evidence="9">Whole larva</tissue>
    </source>
</reference>
<dbReference type="PANTHER" id="PTHR23511:SF34">
    <property type="entry name" value="SYNAPTIC VESICLE GLYCOPROTEIN 2"/>
    <property type="match status" value="1"/>
</dbReference>
<evidence type="ECO:0000313" key="9">
    <source>
        <dbReference type="EMBL" id="KAF7267285.1"/>
    </source>
</evidence>
<organism evidence="9 10">
    <name type="scientific">Rhynchophorus ferrugineus</name>
    <name type="common">Red palm weevil</name>
    <name type="synonym">Curculio ferrugineus</name>
    <dbReference type="NCBI Taxonomy" id="354439"/>
    <lineage>
        <taxon>Eukaryota</taxon>
        <taxon>Metazoa</taxon>
        <taxon>Ecdysozoa</taxon>
        <taxon>Arthropoda</taxon>
        <taxon>Hexapoda</taxon>
        <taxon>Insecta</taxon>
        <taxon>Pterygota</taxon>
        <taxon>Neoptera</taxon>
        <taxon>Endopterygota</taxon>
        <taxon>Coleoptera</taxon>
        <taxon>Polyphaga</taxon>
        <taxon>Cucujiformia</taxon>
        <taxon>Curculionidae</taxon>
        <taxon>Dryophthorinae</taxon>
        <taxon>Rhynchophorus</taxon>
    </lineage>
</organism>
<dbReference type="Proteomes" id="UP000625711">
    <property type="component" value="Unassembled WGS sequence"/>
</dbReference>
<feature type="transmembrane region" description="Helical" evidence="7">
    <location>
        <begin position="314"/>
        <end position="336"/>
    </location>
</feature>
<evidence type="ECO:0000256" key="2">
    <source>
        <dbReference type="ARBA" id="ARBA00022448"/>
    </source>
</evidence>
<dbReference type="PROSITE" id="PS50850">
    <property type="entry name" value="MFS"/>
    <property type="match status" value="1"/>
</dbReference>
<feature type="transmembrane region" description="Helical" evidence="7">
    <location>
        <begin position="176"/>
        <end position="197"/>
    </location>
</feature>
<feature type="domain" description="Major facilitator superfamily (MFS) profile" evidence="8">
    <location>
        <begin position="52"/>
        <end position="608"/>
    </location>
</feature>
<keyword evidence="3 7" id="KW-0812">Transmembrane</keyword>
<feature type="transmembrane region" description="Helical" evidence="7">
    <location>
        <begin position="217"/>
        <end position="237"/>
    </location>
</feature>
<comment type="subcellular location">
    <subcellularLocation>
        <location evidence="1">Membrane</location>
        <topology evidence="1">Multi-pass membrane protein</topology>
    </subcellularLocation>
</comment>
<sequence length="615" mass="68239">MCEESACLVPPLEPASNGTNEPRVSAPNGEALVGFHEDALSQAAMGKAQVVLAIVLGLALAAECLETTMLSFILPAAELQLCIEENKKEWLVSITILAMACGSFAWGLLGDNVGRKKALLLALIVTSLFSAIASVMPTYGTFMTVRFCSGVGAAGAFPLAFSYMAETCSRATRSRYVAILHSLWPVGALYTAIIFHITMPTLGADIVKDNREHWSSWHRFLMLSILPAVGCLIGLIWTSESPRYLLEASREVEALAVYQRLHKLNKTRTQYGLTELELPSRSAYRDRPSNPTRNIVSQSFCSFREAFQKVSSPIYFRTTLLLATVHFLVGFIYTGISTFSSTLIKELREREYLMRKKFVEGQNFTGKFNETIENVFFRDCAFDNVTFAHLNLIHVNFWNCSVQSSEFVNVKTSVMTFENSVINNSRFIDTDLTDHHFLNCNLTNNSFLSLISNCVVDFDYNIYLDDLYGETLAWSCCMIPALFLFGFLLQFTTRSKIIAIVLLLASQAGAEILFIHVFGYSTIIFTVVEVIVKVLLVCALNAISLVVVEAYPCHLRCTAHGLLRTVYHIASLCAMPIYAALAHTALLFPAVITVALTFTAAFLSLKIQDNSKVLL</sequence>
<keyword evidence="4 7" id="KW-1133">Transmembrane helix</keyword>
<comment type="caution">
    <text evidence="9">The sequence shown here is derived from an EMBL/GenBank/DDBJ whole genome shotgun (WGS) entry which is preliminary data.</text>
</comment>
<feature type="transmembrane region" description="Helical" evidence="7">
    <location>
        <begin position="50"/>
        <end position="74"/>
    </location>
</feature>
<dbReference type="AlphaFoldDB" id="A0A834M598"/>
<dbReference type="GO" id="GO:0016020">
    <property type="term" value="C:membrane"/>
    <property type="evidence" value="ECO:0007669"/>
    <property type="project" value="UniProtKB-SubCell"/>
</dbReference>
<evidence type="ECO:0000256" key="6">
    <source>
        <dbReference type="SAM" id="MobiDB-lite"/>
    </source>
</evidence>
<proteinExistence type="predicted"/>
<feature type="transmembrane region" description="Helical" evidence="7">
    <location>
        <begin position="562"/>
        <end position="581"/>
    </location>
</feature>
<dbReference type="SUPFAM" id="SSF141571">
    <property type="entry name" value="Pentapeptide repeat-like"/>
    <property type="match status" value="1"/>
</dbReference>
<dbReference type="PANTHER" id="PTHR23511">
    <property type="entry name" value="SYNAPTIC VESICLE GLYCOPROTEIN 2"/>
    <property type="match status" value="1"/>
</dbReference>
<evidence type="ECO:0000313" key="10">
    <source>
        <dbReference type="Proteomes" id="UP000625711"/>
    </source>
</evidence>
<dbReference type="OrthoDB" id="433512at2759"/>
<dbReference type="Gene3D" id="1.20.1250.20">
    <property type="entry name" value="MFS general substrate transporter like domains"/>
    <property type="match status" value="1"/>
</dbReference>
<feature type="transmembrane region" description="Helical" evidence="7">
    <location>
        <begin position="587"/>
        <end position="605"/>
    </location>
</feature>
<dbReference type="GO" id="GO:0022857">
    <property type="term" value="F:transmembrane transporter activity"/>
    <property type="evidence" value="ECO:0007669"/>
    <property type="project" value="InterPro"/>
</dbReference>
<dbReference type="InterPro" id="IPR020846">
    <property type="entry name" value="MFS_dom"/>
</dbReference>
<evidence type="ECO:0000256" key="3">
    <source>
        <dbReference type="ARBA" id="ARBA00022692"/>
    </source>
</evidence>
<dbReference type="InterPro" id="IPR036259">
    <property type="entry name" value="MFS_trans_sf"/>
</dbReference>
<name>A0A834M598_RHYFE</name>
<dbReference type="InterPro" id="IPR011701">
    <property type="entry name" value="MFS"/>
</dbReference>
<dbReference type="Pfam" id="PF07690">
    <property type="entry name" value="MFS_1"/>
    <property type="match status" value="1"/>
</dbReference>
<dbReference type="InterPro" id="IPR055415">
    <property type="entry name" value="LD_SV2"/>
</dbReference>
<evidence type="ECO:0000256" key="7">
    <source>
        <dbReference type="SAM" id="Phobius"/>
    </source>
</evidence>
<dbReference type="Gene3D" id="2.160.20.80">
    <property type="entry name" value="E3 ubiquitin-protein ligase SopA"/>
    <property type="match status" value="1"/>
</dbReference>
<protein>
    <recommendedName>
        <fullName evidence="8">Major facilitator superfamily (MFS) profile domain-containing protein</fullName>
    </recommendedName>
</protein>